<dbReference type="EMBL" id="SOAX01000001">
    <property type="protein sequence ID" value="TDT44416.1"/>
    <property type="molecule type" value="Genomic_DNA"/>
</dbReference>
<keyword evidence="7 9" id="KW-1133">Transmembrane helix</keyword>
<gene>
    <name evidence="9" type="primary">cobD</name>
    <name evidence="10" type="ORF">DES49_0518</name>
</gene>
<dbReference type="InterPro" id="IPR004485">
    <property type="entry name" value="Cobalamin_biosynth_CobD/CbiB"/>
</dbReference>
<keyword evidence="6 9" id="KW-0812">Transmembrane</keyword>
<dbReference type="HAMAP" id="MF_00024">
    <property type="entry name" value="CobD_CbiB"/>
    <property type="match status" value="1"/>
</dbReference>
<dbReference type="NCBIfam" id="TIGR00380">
    <property type="entry name" value="cobal_cbiB"/>
    <property type="match status" value="1"/>
</dbReference>
<dbReference type="PANTHER" id="PTHR34308:SF1">
    <property type="entry name" value="COBALAMIN BIOSYNTHESIS PROTEIN CBIB"/>
    <property type="match status" value="1"/>
</dbReference>
<feature type="transmembrane region" description="Helical" evidence="9">
    <location>
        <begin position="289"/>
        <end position="310"/>
    </location>
</feature>
<comment type="caution">
    <text evidence="10">The sequence shown here is derived from an EMBL/GenBank/DDBJ whole genome shotgun (WGS) entry which is preliminary data.</text>
</comment>
<dbReference type="GO" id="GO:0015420">
    <property type="term" value="F:ABC-type vitamin B12 transporter activity"/>
    <property type="evidence" value="ECO:0007669"/>
    <property type="project" value="UniProtKB-UniRule"/>
</dbReference>
<protein>
    <recommendedName>
        <fullName evidence="9">Cobalamin biosynthesis protein CobD</fullName>
    </recommendedName>
</protein>
<comment type="similarity">
    <text evidence="3 9">Belongs to the CobD/CbiB family.</text>
</comment>
<feature type="transmembrane region" description="Helical" evidence="9">
    <location>
        <begin position="149"/>
        <end position="167"/>
    </location>
</feature>
<evidence type="ECO:0000256" key="7">
    <source>
        <dbReference type="ARBA" id="ARBA00022989"/>
    </source>
</evidence>
<evidence type="ECO:0000313" key="10">
    <source>
        <dbReference type="EMBL" id="TDT44416.1"/>
    </source>
</evidence>
<keyword evidence="4 9" id="KW-1003">Cell membrane</keyword>
<comment type="subcellular location">
    <subcellularLocation>
        <location evidence="1 9">Cell membrane</location>
        <topology evidence="1 9">Multi-pass membrane protein</topology>
    </subcellularLocation>
</comment>
<proteinExistence type="inferred from homology"/>
<dbReference type="Proteomes" id="UP000295830">
    <property type="component" value="Unassembled WGS sequence"/>
</dbReference>
<evidence type="ECO:0000256" key="4">
    <source>
        <dbReference type="ARBA" id="ARBA00022475"/>
    </source>
</evidence>
<dbReference type="GO" id="GO:0048472">
    <property type="term" value="F:threonine-phosphate decarboxylase activity"/>
    <property type="evidence" value="ECO:0007669"/>
    <property type="project" value="InterPro"/>
</dbReference>
<keyword evidence="5 9" id="KW-0169">Cobalamin biosynthesis</keyword>
<evidence type="ECO:0000313" key="11">
    <source>
        <dbReference type="Proteomes" id="UP000295830"/>
    </source>
</evidence>
<evidence type="ECO:0000256" key="5">
    <source>
        <dbReference type="ARBA" id="ARBA00022573"/>
    </source>
</evidence>
<comment type="function">
    <text evidence="9">Converts cobyric acid to cobinamide by the addition of aminopropanol on the F carboxylic group.</text>
</comment>
<dbReference type="AlphaFoldDB" id="A0A4R7K1T1"/>
<feature type="transmembrane region" description="Helical" evidence="9">
    <location>
        <begin position="75"/>
        <end position="95"/>
    </location>
</feature>
<feature type="transmembrane region" description="Helical" evidence="9">
    <location>
        <begin position="49"/>
        <end position="70"/>
    </location>
</feature>
<dbReference type="UniPathway" id="UPA00148"/>
<accession>A0A4R7K1T1</accession>
<dbReference type="RefSeq" id="WP_208297004.1">
    <property type="nucleotide sequence ID" value="NZ_SOAX01000001.1"/>
</dbReference>
<organism evidence="10 11">
    <name type="scientific">Halospina denitrificans</name>
    <dbReference type="NCBI Taxonomy" id="332522"/>
    <lineage>
        <taxon>Bacteria</taxon>
        <taxon>Pseudomonadati</taxon>
        <taxon>Pseudomonadota</taxon>
        <taxon>Gammaproteobacteria</taxon>
        <taxon>Halospina</taxon>
    </lineage>
</organism>
<dbReference type="GO" id="GO:0005886">
    <property type="term" value="C:plasma membrane"/>
    <property type="evidence" value="ECO:0007669"/>
    <property type="project" value="UniProtKB-SubCell"/>
</dbReference>
<evidence type="ECO:0000256" key="9">
    <source>
        <dbReference type="HAMAP-Rule" id="MF_00024"/>
    </source>
</evidence>
<evidence type="ECO:0000256" key="1">
    <source>
        <dbReference type="ARBA" id="ARBA00004651"/>
    </source>
</evidence>
<evidence type="ECO:0000256" key="6">
    <source>
        <dbReference type="ARBA" id="ARBA00022692"/>
    </source>
</evidence>
<evidence type="ECO:0000256" key="2">
    <source>
        <dbReference type="ARBA" id="ARBA00004953"/>
    </source>
</evidence>
<comment type="caution">
    <text evidence="9">Lacks conserved residue(s) required for the propagation of feature annotation.</text>
</comment>
<name>A0A4R7K1T1_9GAMM</name>
<evidence type="ECO:0000256" key="3">
    <source>
        <dbReference type="ARBA" id="ARBA00006263"/>
    </source>
</evidence>
<dbReference type="Pfam" id="PF03186">
    <property type="entry name" value="CobD_Cbib"/>
    <property type="match status" value="1"/>
</dbReference>
<keyword evidence="8 9" id="KW-0472">Membrane</keyword>
<sequence length="311" mass="33414">MILFVIVCLAALVLDRLVGEPRRCHPLVGLGWCVDQLETRFNRNGKGGITAGALAVVILLLPFLGVSFLLSLLPAIPWVIVSTVVLWLCIGHRSLAEHGMAVYRPLVSGDLTGARERVGMMVSRDPRALDETGIATATTESLLENGADAVFASLFWFLVAGLPGLILHRVANTLDAMWGYRSQRFNRFGRVAARLDDALNWIPARLTALGYALAGRTRLALRCWKTQAPEWESPNAGPVMAAGAGALGVQLGGGAPYHEGWRERPVLGSGKSATAETIPEAVALIRRSLLLWLAAAVVIMVVVESLGWGIL</sequence>
<reference evidence="10 11" key="1">
    <citation type="submission" date="2019-03" db="EMBL/GenBank/DDBJ databases">
        <title>Genomic Encyclopedia of Type Strains, Phase IV (KMG-IV): sequencing the most valuable type-strain genomes for metagenomic binning, comparative biology and taxonomic classification.</title>
        <authorList>
            <person name="Goeker M."/>
        </authorList>
    </citation>
    <scope>NUCLEOTIDE SEQUENCE [LARGE SCALE GENOMIC DNA]</scope>
    <source>
        <strain evidence="10 11">DSM 15505</strain>
    </source>
</reference>
<comment type="pathway">
    <text evidence="2 9">Cofactor biosynthesis; adenosylcobalamin biosynthesis.</text>
</comment>
<dbReference type="PANTHER" id="PTHR34308">
    <property type="entry name" value="COBALAMIN BIOSYNTHESIS PROTEIN CBIB"/>
    <property type="match status" value="1"/>
</dbReference>
<keyword evidence="11" id="KW-1185">Reference proteome</keyword>
<evidence type="ECO:0000256" key="8">
    <source>
        <dbReference type="ARBA" id="ARBA00023136"/>
    </source>
</evidence>
<dbReference type="GO" id="GO:0009236">
    <property type="term" value="P:cobalamin biosynthetic process"/>
    <property type="evidence" value="ECO:0007669"/>
    <property type="project" value="UniProtKB-UniRule"/>
</dbReference>